<name>A0ABV8FYF7_9ACTN</name>
<sequence length="97" mass="9891">MRPIAKALAVLAAASVTAVSPICPAWAAQGTLSLSGNYYVNPTVGCYNTAGRPLAVSNGTDTPVQMFSDSNCRAKSLGVVQPGSTIFAEGGSVYVPR</sequence>
<proteinExistence type="predicted"/>
<evidence type="ECO:0000256" key="1">
    <source>
        <dbReference type="SAM" id="SignalP"/>
    </source>
</evidence>
<feature type="chain" id="PRO_5045337580" evidence="1">
    <location>
        <begin position="28"/>
        <end position="97"/>
    </location>
</feature>
<feature type="signal peptide" evidence="1">
    <location>
        <begin position="1"/>
        <end position="27"/>
    </location>
</feature>
<dbReference type="Proteomes" id="UP001595851">
    <property type="component" value="Unassembled WGS sequence"/>
</dbReference>
<organism evidence="2 3">
    <name type="scientific">Nonomuraea purpurea</name>
    <dbReference type="NCBI Taxonomy" id="1849276"/>
    <lineage>
        <taxon>Bacteria</taxon>
        <taxon>Bacillati</taxon>
        <taxon>Actinomycetota</taxon>
        <taxon>Actinomycetes</taxon>
        <taxon>Streptosporangiales</taxon>
        <taxon>Streptosporangiaceae</taxon>
        <taxon>Nonomuraea</taxon>
    </lineage>
</organism>
<evidence type="ECO:0000313" key="2">
    <source>
        <dbReference type="EMBL" id="MFC4005884.1"/>
    </source>
</evidence>
<comment type="caution">
    <text evidence="2">The sequence shown here is derived from an EMBL/GenBank/DDBJ whole genome shotgun (WGS) entry which is preliminary data.</text>
</comment>
<reference evidence="3" key="1">
    <citation type="journal article" date="2019" name="Int. J. Syst. Evol. Microbiol.">
        <title>The Global Catalogue of Microorganisms (GCM) 10K type strain sequencing project: providing services to taxonomists for standard genome sequencing and annotation.</title>
        <authorList>
            <consortium name="The Broad Institute Genomics Platform"/>
            <consortium name="The Broad Institute Genome Sequencing Center for Infectious Disease"/>
            <person name="Wu L."/>
            <person name="Ma J."/>
        </authorList>
    </citation>
    <scope>NUCLEOTIDE SEQUENCE [LARGE SCALE GENOMIC DNA]</scope>
    <source>
        <strain evidence="3">TBRC 1276</strain>
    </source>
</reference>
<gene>
    <name evidence="2" type="ORF">ACFOY2_01530</name>
</gene>
<keyword evidence="3" id="KW-1185">Reference proteome</keyword>
<accession>A0ABV8FYF7</accession>
<evidence type="ECO:0000313" key="3">
    <source>
        <dbReference type="Proteomes" id="UP001595851"/>
    </source>
</evidence>
<keyword evidence="1" id="KW-0732">Signal</keyword>
<dbReference type="EMBL" id="JBHSBI010000001">
    <property type="protein sequence ID" value="MFC4005884.1"/>
    <property type="molecule type" value="Genomic_DNA"/>
</dbReference>
<protein>
    <submittedName>
        <fullName evidence="2">Uncharacterized protein</fullName>
    </submittedName>
</protein>
<dbReference type="RefSeq" id="WP_379526051.1">
    <property type="nucleotide sequence ID" value="NZ_JBHSBI010000001.1"/>
</dbReference>